<dbReference type="InterPro" id="IPR058486">
    <property type="entry name" value="DUF8173"/>
</dbReference>
<feature type="transmembrane region" description="Helical" evidence="1">
    <location>
        <begin position="271"/>
        <end position="296"/>
    </location>
</feature>
<protein>
    <recommendedName>
        <fullName evidence="3">DUF8173 domain-containing protein</fullName>
    </recommendedName>
</protein>
<organism evidence="4 5">
    <name type="scientific">Candidatus Blackburnbacteria bacterium RIFCSPHIGHO2_02_FULL_44_20</name>
    <dbReference type="NCBI Taxonomy" id="1797516"/>
    <lineage>
        <taxon>Bacteria</taxon>
        <taxon>Candidatus Blackburniibacteriota</taxon>
    </lineage>
</organism>
<feature type="chain" id="PRO_5009580990" description="DUF8173 domain-containing protein" evidence="2">
    <location>
        <begin position="30"/>
        <end position="391"/>
    </location>
</feature>
<gene>
    <name evidence="4" type="ORF">A3D26_01220</name>
</gene>
<keyword evidence="1" id="KW-0812">Transmembrane</keyword>
<reference evidence="4 5" key="1">
    <citation type="journal article" date="2016" name="Nat. Commun.">
        <title>Thousands of microbial genomes shed light on interconnected biogeochemical processes in an aquifer system.</title>
        <authorList>
            <person name="Anantharaman K."/>
            <person name="Brown C.T."/>
            <person name="Hug L.A."/>
            <person name="Sharon I."/>
            <person name="Castelle C.J."/>
            <person name="Probst A.J."/>
            <person name="Thomas B.C."/>
            <person name="Singh A."/>
            <person name="Wilkins M.J."/>
            <person name="Karaoz U."/>
            <person name="Brodie E.L."/>
            <person name="Williams K.H."/>
            <person name="Hubbard S.S."/>
            <person name="Banfield J.F."/>
        </authorList>
    </citation>
    <scope>NUCLEOTIDE SEQUENCE [LARGE SCALE GENOMIC DNA]</scope>
</reference>
<feature type="signal peptide" evidence="2">
    <location>
        <begin position="1"/>
        <end position="29"/>
    </location>
</feature>
<comment type="caution">
    <text evidence="4">The sequence shown here is derived from an EMBL/GenBank/DDBJ whole genome shotgun (WGS) entry which is preliminary data.</text>
</comment>
<name>A0A1G1VA95_9BACT</name>
<evidence type="ECO:0000313" key="5">
    <source>
        <dbReference type="Proteomes" id="UP000178319"/>
    </source>
</evidence>
<sequence length="391" mass="40853">MRKVSMRKIAIVGACLLFVLVAFSSSVFAQSTFREDEVSRLESDETVNGDYFAAGEKVVVSGTVRGDAYIAGGNIRIDGNIDGDLLVAGGDIEIAGRVGGDVRAAGGDVTVLGDVGKNLTLLAGSGEVLPGAKLGGNVVALGGDVLVETPVPGSLTSAAGGLTVADSVGNGINAFVGELNLTSKASVAGDLTYWSEEQADISKEATISGKVIQNKPEKKVDTQQAEKFFAGIKIGFDIFFLLSALLVGLAFAGLLPNFVRRISNMVLGRPWASLGFGFLALIVMPIAAVILMVTVIGLPVGLLMLVGYMALLWLSKVFVSFAVGRRILDLMGRKGAGLVLSLVLGLVVLGVLDWVPIVGGLVGFVLMLMGMGGYLLTKREMYIELREKKII</sequence>
<evidence type="ECO:0000313" key="4">
    <source>
        <dbReference type="EMBL" id="OGY12187.1"/>
    </source>
</evidence>
<proteinExistence type="predicted"/>
<feature type="transmembrane region" description="Helical" evidence="1">
    <location>
        <begin position="238"/>
        <end position="259"/>
    </location>
</feature>
<keyword evidence="1" id="KW-0472">Membrane</keyword>
<keyword evidence="2" id="KW-0732">Signal</keyword>
<dbReference type="AlphaFoldDB" id="A0A1G1VA95"/>
<accession>A0A1G1VA95</accession>
<dbReference type="Proteomes" id="UP000178319">
    <property type="component" value="Unassembled WGS sequence"/>
</dbReference>
<evidence type="ECO:0000256" key="1">
    <source>
        <dbReference type="SAM" id="Phobius"/>
    </source>
</evidence>
<keyword evidence="1" id="KW-1133">Transmembrane helix</keyword>
<evidence type="ECO:0000256" key="2">
    <source>
        <dbReference type="SAM" id="SignalP"/>
    </source>
</evidence>
<dbReference type="STRING" id="1797516.A3D26_01220"/>
<feature type="domain" description="DUF8173" evidence="3">
    <location>
        <begin position="241"/>
        <end position="372"/>
    </location>
</feature>
<feature type="transmembrane region" description="Helical" evidence="1">
    <location>
        <begin position="335"/>
        <end position="352"/>
    </location>
</feature>
<feature type="transmembrane region" description="Helical" evidence="1">
    <location>
        <begin position="358"/>
        <end position="376"/>
    </location>
</feature>
<dbReference type="EMBL" id="MHBZ01000005">
    <property type="protein sequence ID" value="OGY12187.1"/>
    <property type="molecule type" value="Genomic_DNA"/>
</dbReference>
<evidence type="ECO:0000259" key="3">
    <source>
        <dbReference type="Pfam" id="PF26514"/>
    </source>
</evidence>
<dbReference type="Pfam" id="PF26514">
    <property type="entry name" value="DUF8173"/>
    <property type="match status" value="1"/>
</dbReference>
<feature type="transmembrane region" description="Helical" evidence="1">
    <location>
        <begin position="302"/>
        <end position="323"/>
    </location>
</feature>